<reference evidence="1" key="1">
    <citation type="submission" date="2021-01" db="EMBL/GenBank/DDBJ databases">
        <authorList>
            <person name="Corre E."/>
            <person name="Pelletier E."/>
            <person name="Niang G."/>
            <person name="Scheremetjew M."/>
            <person name="Finn R."/>
            <person name="Kale V."/>
            <person name="Holt S."/>
            <person name="Cochrane G."/>
            <person name="Meng A."/>
            <person name="Brown T."/>
            <person name="Cohen L."/>
        </authorList>
    </citation>
    <scope>NUCLEOTIDE SEQUENCE</scope>
    <source>
        <strain evidence="1">DIVA3 518/3/11/1/6</strain>
    </source>
</reference>
<dbReference type="EMBL" id="HBKP01012442">
    <property type="protein sequence ID" value="CAE2220056.1"/>
    <property type="molecule type" value="Transcribed_RNA"/>
</dbReference>
<dbReference type="Gene3D" id="3.40.50.300">
    <property type="entry name" value="P-loop containing nucleotide triphosphate hydrolases"/>
    <property type="match status" value="1"/>
</dbReference>
<accession>A0A7S4MG67</accession>
<dbReference type="SUPFAM" id="SSF52540">
    <property type="entry name" value="P-loop containing nucleoside triphosphate hydrolases"/>
    <property type="match status" value="1"/>
</dbReference>
<dbReference type="InterPro" id="IPR027417">
    <property type="entry name" value="P-loop_NTPase"/>
</dbReference>
<dbReference type="AlphaFoldDB" id="A0A7S4MG67"/>
<evidence type="ECO:0000313" key="1">
    <source>
        <dbReference type="EMBL" id="CAE2220056.1"/>
    </source>
</evidence>
<organism evidence="1">
    <name type="scientific">Vannella robusta</name>
    <dbReference type="NCBI Taxonomy" id="1487602"/>
    <lineage>
        <taxon>Eukaryota</taxon>
        <taxon>Amoebozoa</taxon>
        <taxon>Discosea</taxon>
        <taxon>Flabellinia</taxon>
        <taxon>Vannellidae</taxon>
        <taxon>Vannella</taxon>
    </lineage>
</organism>
<protein>
    <recommendedName>
        <fullName evidence="2">Sulfotransferase</fullName>
    </recommendedName>
</protein>
<dbReference type="PANTHER" id="PTHR36451">
    <property type="entry name" value="PAPS-DEPENDENT SULFOTRANSFERASE STF3"/>
    <property type="match status" value="1"/>
</dbReference>
<sequence>MMRTWGVAGATVVLFSVFVFFRRRSRSLGQYERYSSEGMILKVLKRVAEVVDLIPFGPIHKKPSVDEICSQAQKKTGLSDFGTHTLWRQALEAYFDDAWAYNSPLQRLLCRHESTELLSKRLRVLNAFKQYPEAMEMELPRPVFIVGMPRTGSTILHQLLAEDSKAMSVPFWEWNDPVPPEKGQKDLRLQKAQEKVELTRKAIPIIDTLHLTEAHEADECYQGWIDFPYASDGNLKIIPWHYKSFELFWNTDVTELYKNERKILQLLLWQRQTSYDWTILKSPIHTISLDNLATAFPDSLFVWTHRDMKSVVCSFAGLCTLGFVRDHSAIIDMKECGRRALEMLDMLMRRGLEARKKLEEQNFQFVDFYFSDFIRSPIEAISQLYGLLGLPFTEEAEQQMQKFYQNSLEARKAAKKPTKFTLDEFGLDKDDIDRTFEYYYKQFPKVSH</sequence>
<proteinExistence type="predicted"/>
<dbReference type="PANTHER" id="PTHR36451:SF1">
    <property type="entry name" value="OMEGA-HYDROXY-BETA-DIHYDROMENAQUINONE-9 SULFOTRANSFERASE STF3"/>
    <property type="match status" value="1"/>
</dbReference>
<gene>
    <name evidence="1" type="ORF">VSP0166_LOCUS8742</name>
</gene>
<dbReference type="InterPro" id="IPR052736">
    <property type="entry name" value="Stf3_sulfotransferase"/>
</dbReference>
<dbReference type="Pfam" id="PF13469">
    <property type="entry name" value="Sulfotransfer_3"/>
    <property type="match status" value="1"/>
</dbReference>
<evidence type="ECO:0008006" key="2">
    <source>
        <dbReference type="Google" id="ProtNLM"/>
    </source>
</evidence>
<name>A0A7S4MG67_9EUKA</name>